<evidence type="ECO:0000259" key="13">
    <source>
        <dbReference type="PROSITE" id="PS50805"/>
    </source>
</evidence>
<dbReference type="Pfam" id="PF01352">
    <property type="entry name" value="KRAB"/>
    <property type="match status" value="1"/>
</dbReference>
<dbReference type="FunFam" id="3.30.160.60:FF:000466">
    <property type="entry name" value="zinc finger protein 62 homolog"/>
    <property type="match status" value="1"/>
</dbReference>
<keyword evidence="3" id="KW-0677">Repeat</keyword>
<evidence type="ECO:0000256" key="11">
    <source>
        <dbReference type="SAM" id="MobiDB-lite"/>
    </source>
</evidence>
<accession>A0AA35P0Y0</accession>
<evidence type="ECO:0000256" key="2">
    <source>
        <dbReference type="ARBA" id="ARBA00022723"/>
    </source>
</evidence>
<dbReference type="PROSITE" id="PS50805">
    <property type="entry name" value="KRAB"/>
    <property type="match status" value="1"/>
</dbReference>
<evidence type="ECO:0000256" key="10">
    <source>
        <dbReference type="PROSITE-ProRule" id="PRU00042"/>
    </source>
</evidence>
<feature type="domain" description="C2H2-type" evidence="12">
    <location>
        <begin position="560"/>
        <end position="587"/>
    </location>
</feature>
<evidence type="ECO:0000256" key="4">
    <source>
        <dbReference type="ARBA" id="ARBA00022771"/>
    </source>
</evidence>
<evidence type="ECO:0000259" key="12">
    <source>
        <dbReference type="PROSITE" id="PS50157"/>
    </source>
</evidence>
<evidence type="ECO:0000313" key="14">
    <source>
        <dbReference type="EMBL" id="CAI5768835.1"/>
    </source>
</evidence>
<evidence type="ECO:0000313" key="15">
    <source>
        <dbReference type="Proteomes" id="UP001178461"/>
    </source>
</evidence>
<dbReference type="SMART" id="SM00349">
    <property type="entry name" value="KRAB"/>
    <property type="match status" value="1"/>
</dbReference>
<keyword evidence="4 10" id="KW-0863">Zinc-finger</keyword>
<keyword evidence="15" id="KW-1185">Reference proteome</keyword>
<dbReference type="SUPFAM" id="SSF109640">
    <property type="entry name" value="KRAB domain (Kruppel-associated box)"/>
    <property type="match status" value="1"/>
</dbReference>
<protein>
    <submittedName>
        <fullName evidence="14">Finger 436-like</fullName>
    </submittedName>
</protein>
<feature type="compositionally biased region" description="Low complexity" evidence="11">
    <location>
        <begin position="83"/>
        <end position="95"/>
    </location>
</feature>
<dbReference type="SMART" id="SM00355">
    <property type="entry name" value="ZnF_C2H2"/>
    <property type="match status" value="7"/>
</dbReference>
<dbReference type="SUPFAM" id="SSF57667">
    <property type="entry name" value="beta-beta-alpha zinc fingers"/>
    <property type="match status" value="4"/>
</dbReference>
<dbReference type="EMBL" id="OX395127">
    <property type="protein sequence ID" value="CAI5768835.1"/>
    <property type="molecule type" value="Genomic_DNA"/>
</dbReference>
<keyword evidence="6" id="KW-0805">Transcription regulation</keyword>
<dbReference type="InterPro" id="IPR050758">
    <property type="entry name" value="Znf_C2H2-type"/>
</dbReference>
<evidence type="ECO:0000256" key="7">
    <source>
        <dbReference type="ARBA" id="ARBA00023125"/>
    </source>
</evidence>
<feature type="domain" description="C2H2-type" evidence="12">
    <location>
        <begin position="392"/>
        <end position="419"/>
    </location>
</feature>
<proteinExistence type="predicted"/>
<keyword evidence="8" id="KW-0804">Transcription</keyword>
<dbReference type="InterPro" id="IPR036051">
    <property type="entry name" value="KRAB_dom_sf"/>
</dbReference>
<feature type="domain" description="C2H2-type" evidence="12">
    <location>
        <begin position="476"/>
        <end position="503"/>
    </location>
</feature>
<dbReference type="PROSITE" id="PS50157">
    <property type="entry name" value="ZINC_FINGER_C2H2_2"/>
    <property type="match status" value="7"/>
</dbReference>
<feature type="domain" description="C2H2-type" evidence="12">
    <location>
        <begin position="504"/>
        <end position="531"/>
    </location>
</feature>
<evidence type="ECO:0000256" key="1">
    <source>
        <dbReference type="ARBA" id="ARBA00004123"/>
    </source>
</evidence>
<evidence type="ECO:0000256" key="8">
    <source>
        <dbReference type="ARBA" id="ARBA00023163"/>
    </source>
</evidence>
<dbReference type="FunFam" id="3.30.160.60:FF:000848">
    <property type="entry name" value="Zinc finger protein 35"/>
    <property type="match status" value="1"/>
</dbReference>
<dbReference type="Gene3D" id="3.30.160.60">
    <property type="entry name" value="Classic Zinc Finger"/>
    <property type="match status" value="7"/>
</dbReference>
<gene>
    <name evidence="14" type="ORF">PODLI_1B027658</name>
</gene>
<evidence type="ECO:0000256" key="9">
    <source>
        <dbReference type="ARBA" id="ARBA00023242"/>
    </source>
</evidence>
<keyword evidence="2" id="KW-0479">Metal-binding</keyword>
<dbReference type="GO" id="GO:0008270">
    <property type="term" value="F:zinc ion binding"/>
    <property type="evidence" value="ECO:0007669"/>
    <property type="project" value="UniProtKB-KW"/>
</dbReference>
<feature type="domain" description="C2H2-type" evidence="12">
    <location>
        <begin position="448"/>
        <end position="475"/>
    </location>
</feature>
<dbReference type="FunFam" id="3.30.160.60:FF:002716">
    <property type="entry name" value="Zinc finger protein 212"/>
    <property type="match status" value="1"/>
</dbReference>
<dbReference type="GO" id="GO:0003677">
    <property type="term" value="F:DNA binding"/>
    <property type="evidence" value="ECO:0007669"/>
    <property type="project" value="UniProtKB-KW"/>
</dbReference>
<evidence type="ECO:0000256" key="6">
    <source>
        <dbReference type="ARBA" id="ARBA00023015"/>
    </source>
</evidence>
<organism evidence="14 15">
    <name type="scientific">Podarcis lilfordi</name>
    <name type="common">Lilford's wall lizard</name>
    <dbReference type="NCBI Taxonomy" id="74358"/>
    <lineage>
        <taxon>Eukaryota</taxon>
        <taxon>Metazoa</taxon>
        <taxon>Chordata</taxon>
        <taxon>Craniata</taxon>
        <taxon>Vertebrata</taxon>
        <taxon>Euteleostomi</taxon>
        <taxon>Lepidosauria</taxon>
        <taxon>Squamata</taxon>
        <taxon>Bifurcata</taxon>
        <taxon>Unidentata</taxon>
        <taxon>Episquamata</taxon>
        <taxon>Laterata</taxon>
        <taxon>Lacertibaenia</taxon>
        <taxon>Lacertidae</taxon>
        <taxon>Podarcis</taxon>
    </lineage>
</organism>
<feature type="domain" description="C2H2-type" evidence="12">
    <location>
        <begin position="532"/>
        <end position="559"/>
    </location>
</feature>
<feature type="region of interest" description="Disordered" evidence="11">
    <location>
        <begin position="1"/>
        <end position="27"/>
    </location>
</feature>
<dbReference type="CDD" id="cd07765">
    <property type="entry name" value="KRAB_A-box"/>
    <property type="match status" value="1"/>
</dbReference>
<dbReference type="FunFam" id="3.30.160.60:FF:002343">
    <property type="entry name" value="Zinc finger protein 33A"/>
    <property type="match status" value="4"/>
</dbReference>
<dbReference type="GO" id="GO:0006355">
    <property type="term" value="P:regulation of DNA-templated transcription"/>
    <property type="evidence" value="ECO:0007669"/>
    <property type="project" value="InterPro"/>
</dbReference>
<dbReference type="InterPro" id="IPR038269">
    <property type="entry name" value="SCAN_sf"/>
</dbReference>
<dbReference type="GO" id="GO:0005634">
    <property type="term" value="C:nucleus"/>
    <property type="evidence" value="ECO:0007669"/>
    <property type="project" value="UniProtKB-SubCell"/>
</dbReference>
<dbReference type="Gene3D" id="6.10.140.140">
    <property type="match status" value="1"/>
</dbReference>
<dbReference type="Proteomes" id="UP001178461">
    <property type="component" value="Chromosome 2"/>
</dbReference>
<name>A0AA35P0Y0_9SAUR</name>
<keyword evidence="9" id="KW-0539">Nucleus</keyword>
<feature type="domain" description="KRAB" evidence="13">
    <location>
        <begin position="278"/>
        <end position="363"/>
    </location>
</feature>
<dbReference type="Gene3D" id="1.10.4020.10">
    <property type="entry name" value="DNA breaking-rejoining enzymes"/>
    <property type="match status" value="1"/>
</dbReference>
<evidence type="ECO:0000256" key="5">
    <source>
        <dbReference type="ARBA" id="ARBA00022833"/>
    </source>
</evidence>
<dbReference type="AlphaFoldDB" id="A0AA35P0Y0"/>
<evidence type="ECO:0000256" key="3">
    <source>
        <dbReference type="ARBA" id="ARBA00022737"/>
    </source>
</evidence>
<sequence length="590" mass="65714">MEVPSRAGEQAGKDPHPMQSGCSGRCWEGTVQKIPDKADTSSDLWRQRFREFCYQEAEGTPRGLQPTPQSLPPVAEAGKAHQGPDAGPGDPGAVPGCPSPEMESWVRECRAETSSQAVALAEGFILSQEEGKKQEEEKQVQGPLLGVAAGSSKLENAPHNPCQKLLSVGVAQEIRSRGVLLENETTSLMLLKTSLYGGSEMAARPTAQEVGESKLVPKTKKAPLDATQRPWLRWVVEEGDGDASPPGGEMILEPHSGSSPLWDRAKAVDVQSMDQGVVTFEEVAVDFTEEEWVLLDPDQKCLHREVMEENYGNLVSLRGGRGNREACEQQSRKTETKRKLVDFQSCDCSEIRVHEERCQASKRNNIPLREDGATGKAGIRAHQRIHTGEKLYRCAECGKSFTESTSLVRHHRIHTREKPYVCAECGKSFTLSTTLRRHYRIHTGEKPYTCSECGKRFSQRTNLISHQRTHTGEKPYRCSECGKSFTTNISLTSHQRIHTGEKPYTCLECGRSFAESTTRTRHQRIHTGEKPYRCSECGKSFSVTASLTRHYRIHTGEKPYKCLVCGTRFSHMNTLTSHQRTHMGRSIHTG</sequence>
<dbReference type="InterPro" id="IPR036236">
    <property type="entry name" value="Znf_C2H2_sf"/>
</dbReference>
<keyword evidence="7" id="KW-0238">DNA-binding</keyword>
<dbReference type="PANTHER" id="PTHR23234">
    <property type="entry name" value="ZNF44 PROTEIN"/>
    <property type="match status" value="1"/>
</dbReference>
<keyword evidence="5" id="KW-0862">Zinc</keyword>
<dbReference type="InterPro" id="IPR001909">
    <property type="entry name" value="KRAB"/>
</dbReference>
<dbReference type="PROSITE" id="PS00028">
    <property type="entry name" value="ZINC_FINGER_C2H2_1"/>
    <property type="match status" value="7"/>
</dbReference>
<dbReference type="Pfam" id="PF00096">
    <property type="entry name" value="zf-C2H2"/>
    <property type="match status" value="7"/>
</dbReference>
<feature type="region of interest" description="Disordered" evidence="11">
    <location>
        <begin position="56"/>
        <end position="95"/>
    </location>
</feature>
<dbReference type="InterPro" id="IPR013087">
    <property type="entry name" value="Znf_C2H2_type"/>
</dbReference>
<dbReference type="PANTHER" id="PTHR23234:SF8">
    <property type="entry name" value="C2H2-TYPE DOMAIN-CONTAINING PROTEIN"/>
    <property type="match status" value="1"/>
</dbReference>
<feature type="domain" description="C2H2-type" evidence="12">
    <location>
        <begin position="420"/>
        <end position="447"/>
    </location>
</feature>
<comment type="subcellular location">
    <subcellularLocation>
        <location evidence="1">Nucleus</location>
    </subcellularLocation>
</comment>
<reference evidence="14" key="1">
    <citation type="submission" date="2022-12" db="EMBL/GenBank/DDBJ databases">
        <authorList>
            <person name="Alioto T."/>
            <person name="Alioto T."/>
            <person name="Gomez Garrido J."/>
        </authorList>
    </citation>
    <scope>NUCLEOTIDE SEQUENCE</scope>
</reference>